<name>A0AAW3VHH5_ACILW</name>
<sequence length="210" mass="23598">MMNGWNFQELHETPSQTGGPYVHIGLMPNQAGIEVFEHSFNNQLVKAETQGERIRLEGQVFDGLGLPLRDVLVEIWQADANGVYPSKADIQGKQADPHFFGWGRAAANFETGLWSFDTIKPGAVPGRKGTRQAPHIALVIFARGINLGLHTRIYFDDEAEANAKDPLLNGIEWAPRRQTLIAKREERDSEVVYRFDVRIQGDNETVFLDI</sequence>
<evidence type="ECO:0000313" key="8">
    <source>
        <dbReference type="Proteomes" id="UP000548425"/>
    </source>
</evidence>
<accession>A0AAW3VHH5</accession>
<evidence type="ECO:0000256" key="4">
    <source>
        <dbReference type="ARBA" id="ARBA00022964"/>
    </source>
</evidence>
<organism evidence="7 8">
    <name type="scientific">Acinetobacter lwoffii</name>
    <dbReference type="NCBI Taxonomy" id="28090"/>
    <lineage>
        <taxon>Bacteria</taxon>
        <taxon>Pseudomonadati</taxon>
        <taxon>Pseudomonadota</taxon>
        <taxon>Gammaproteobacteria</taxon>
        <taxon>Moraxellales</taxon>
        <taxon>Moraxellaceae</taxon>
        <taxon>Acinetobacter</taxon>
    </lineage>
</organism>
<reference evidence="7 8" key="1">
    <citation type="submission" date="2020-08" db="EMBL/GenBank/DDBJ databases">
        <title>Functional genomics of gut bacteria from endangered species of beetles.</title>
        <authorList>
            <person name="Carlos-Shanley C."/>
        </authorList>
    </citation>
    <scope>NUCLEOTIDE SEQUENCE [LARGE SCALE GENOMIC DNA]</scope>
    <source>
        <strain evidence="7 8">S00127</strain>
    </source>
</reference>
<dbReference type="InterPro" id="IPR012786">
    <property type="entry name" value="Protocat_dOase_a"/>
</dbReference>
<evidence type="ECO:0000256" key="2">
    <source>
        <dbReference type="ARBA" id="ARBA00007825"/>
    </source>
</evidence>
<keyword evidence="3" id="KW-0058">Aromatic hydrocarbons catabolism</keyword>
<dbReference type="InterPro" id="IPR000627">
    <property type="entry name" value="Intradiol_dOase_C"/>
</dbReference>
<evidence type="ECO:0000256" key="3">
    <source>
        <dbReference type="ARBA" id="ARBA00022797"/>
    </source>
</evidence>
<evidence type="ECO:0000313" key="7">
    <source>
        <dbReference type="EMBL" id="MBB6364332.1"/>
    </source>
</evidence>
<gene>
    <name evidence="7" type="ORF">HNP34_002483</name>
</gene>
<dbReference type="EC" id="1.13.11.3" evidence="7"/>
<evidence type="ECO:0000256" key="5">
    <source>
        <dbReference type="ARBA" id="ARBA00023002"/>
    </source>
</evidence>
<dbReference type="PANTHER" id="PTHR33711:SF9">
    <property type="entry name" value="PROTOCATECHUATE 3,4-DIOXYGENASE ALPHA CHAIN"/>
    <property type="match status" value="1"/>
</dbReference>
<comment type="similarity">
    <text evidence="2">Belongs to the intradiol ring-cleavage dioxygenase family.</text>
</comment>
<dbReference type="Gene3D" id="2.60.130.10">
    <property type="entry name" value="Aromatic compound dioxygenase"/>
    <property type="match status" value="1"/>
</dbReference>
<dbReference type="InterPro" id="IPR015889">
    <property type="entry name" value="Intradiol_dOase_core"/>
</dbReference>
<evidence type="ECO:0000256" key="1">
    <source>
        <dbReference type="ARBA" id="ARBA00005211"/>
    </source>
</evidence>
<proteinExistence type="inferred from homology"/>
<comment type="pathway">
    <text evidence="1">Aromatic compound metabolism.</text>
</comment>
<dbReference type="GO" id="GO:0018578">
    <property type="term" value="F:protocatechuate 3,4-dioxygenase activity"/>
    <property type="evidence" value="ECO:0007669"/>
    <property type="project" value="UniProtKB-EC"/>
</dbReference>
<comment type="caution">
    <text evidence="7">The sequence shown here is derived from an EMBL/GenBank/DDBJ whole genome shotgun (WGS) entry which is preliminary data.</text>
</comment>
<dbReference type="Pfam" id="PF00775">
    <property type="entry name" value="Dioxygenase_C"/>
    <property type="match status" value="1"/>
</dbReference>
<dbReference type="GO" id="GO:0008199">
    <property type="term" value="F:ferric iron binding"/>
    <property type="evidence" value="ECO:0007669"/>
    <property type="project" value="InterPro"/>
</dbReference>
<dbReference type="SUPFAM" id="SSF49482">
    <property type="entry name" value="Aromatic compound dioxygenase"/>
    <property type="match status" value="1"/>
</dbReference>
<keyword evidence="5 7" id="KW-0560">Oxidoreductase</keyword>
<dbReference type="InterPro" id="IPR050770">
    <property type="entry name" value="Intradiol_RC_Dioxygenase"/>
</dbReference>
<dbReference type="EMBL" id="JACHLA010000017">
    <property type="protein sequence ID" value="MBB6364332.1"/>
    <property type="molecule type" value="Genomic_DNA"/>
</dbReference>
<dbReference type="PROSITE" id="PS00083">
    <property type="entry name" value="INTRADIOL_DIOXYGENAS"/>
    <property type="match status" value="1"/>
</dbReference>
<dbReference type="CDD" id="cd03463">
    <property type="entry name" value="3_4-PCD_alpha"/>
    <property type="match status" value="1"/>
</dbReference>
<dbReference type="AlphaFoldDB" id="A0AAW3VHH5"/>
<dbReference type="NCBIfam" id="TIGR02423">
    <property type="entry name" value="protocat_alph"/>
    <property type="match status" value="1"/>
</dbReference>
<dbReference type="Proteomes" id="UP000548425">
    <property type="component" value="Unassembled WGS sequence"/>
</dbReference>
<evidence type="ECO:0000259" key="6">
    <source>
        <dbReference type="PROSITE" id="PS00083"/>
    </source>
</evidence>
<keyword evidence="4" id="KW-0223">Dioxygenase</keyword>
<feature type="domain" description="Intradiol ring-cleavage dioxygenases" evidence="6">
    <location>
        <begin position="56"/>
        <end position="84"/>
    </location>
</feature>
<dbReference type="PANTHER" id="PTHR33711">
    <property type="entry name" value="DIOXYGENASE, PUTATIVE (AFU_ORTHOLOGUE AFUA_2G02910)-RELATED"/>
    <property type="match status" value="1"/>
</dbReference>
<protein>
    <submittedName>
        <fullName evidence="7">Protocatechuate 3,4-dioxygenase alpha subunit</fullName>
        <ecNumber evidence="7">1.13.11.3</ecNumber>
    </submittedName>
</protein>